<evidence type="ECO:0000256" key="1">
    <source>
        <dbReference type="ARBA" id="ARBA00004651"/>
    </source>
</evidence>
<keyword evidence="9" id="KW-1185">Reference proteome</keyword>
<dbReference type="InterPro" id="IPR051907">
    <property type="entry name" value="DoxX-like_oxidoreductase"/>
</dbReference>
<keyword evidence="6 7" id="KW-0472">Membrane</keyword>
<comment type="similarity">
    <text evidence="2">Belongs to the DoxX family.</text>
</comment>
<evidence type="ECO:0000256" key="6">
    <source>
        <dbReference type="ARBA" id="ARBA00023136"/>
    </source>
</evidence>
<evidence type="ECO:0000256" key="7">
    <source>
        <dbReference type="SAM" id="Phobius"/>
    </source>
</evidence>
<feature type="transmembrane region" description="Helical" evidence="7">
    <location>
        <begin position="64"/>
        <end position="88"/>
    </location>
</feature>
<comment type="subcellular location">
    <subcellularLocation>
        <location evidence="1">Cell membrane</location>
        <topology evidence="1">Multi-pass membrane protein</topology>
    </subcellularLocation>
</comment>
<dbReference type="Pfam" id="PF07681">
    <property type="entry name" value="DoxX"/>
    <property type="match status" value="1"/>
</dbReference>
<dbReference type="Proteomes" id="UP001500635">
    <property type="component" value="Unassembled WGS sequence"/>
</dbReference>
<evidence type="ECO:0000256" key="3">
    <source>
        <dbReference type="ARBA" id="ARBA00022475"/>
    </source>
</evidence>
<sequence length="141" mass="14540">MASTLTRGQRLAVAVARVILGIVFVAHGWQKFHDYGIADVQASFAKMGIPAAHASAWFAGVAELAGGVLLILGIAIPAVAVVLIVDMLGAIITTDFKHGLLGGYELPLVLIAGLLAIAIADHGATAIDTHVLGRFRKGSHA</sequence>
<name>A0ABP8JUZ5_9ACTN</name>
<comment type="caution">
    <text evidence="8">The sequence shown here is derived from an EMBL/GenBank/DDBJ whole genome shotgun (WGS) entry which is preliminary data.</text>
</comment>
<feature type="transmembrane region" description="Helical" evidence="7">
    <location>
        <begin position="100"/>
        <end position="120"/>
    </location>
</feature>
<proteinExistence type="inferred from homology"/>
<dbReference type="PANTHER" id="PTHR33452:SF1">
    <property type="entry name" value="INNER MEMBRANE PROTEIN YPHA-RELATED"/>
    <property type="match status" value="1"/>
</dbReference>
<dbReference type="PANTHER" id="PTHR33452">
    <property type="entry name" value="OXIDOREDUCTASE CATD-RELATED"/>
    <property type="match status" value="1"/>
</dbReference>
<keyword evidence="4 7" id="KW-0812">Transmembrane</keyword>
<organism evidence="8 9">
    <name type="scientific">Tsukamurella soli</name>
    <dbReference type="NCBI Taxonomy" id="644556"/>
    <lineage>
        <taxon>Bacteria</taxon>
        <taxon>Bacillati</taxon>
        <taxon>Actinomycetota</taxon>
        <taxon>Actinomycetes</taxon>
        <taxon>Mycobacteriales</taxon>
        <taxon>Tsukamurellaceae</taxon>
        <taxon>Tsukamurella</taxon>
    </lineage>
</organism>
<keyword evidence="5 7" id="KW-1133">Transmembrane helix</keyword>
<dbReference type="RefSeq" id="WP_344997390.1">
    <property type="nucleotide sequence ID" value="NZ_BAABFR010000047.1"/>
</dbReference>
<evidence type="ECO:0000256" key="4">
    <source>
        <dbReference type="ARBA" id="ARBA00022692"/>
    </source>
</evidence>
<evidence type="ECO:0000256" key="5">
    <source>
        <dbReference type="ARBA" id="ARBA00022989"/>
    </source>
</evidence>
<dbReference type="EMBL" id="BAABFR010000047">
    <property type="protein sequence ID" value="GAA4396178.1"/>
    <property type="molecule type" value="Genomic_DNA"/>
</dbReference>
<dbReference type="InterPro" id="IPR032808">
    <property type="entry name" value="DoxX"/>
</dbReference>
<keyword evidence="3" id="KW-1003">Cell membrane</keyword>
<gene>
    <name evidence="8" type="ORF">GCM10023147_30190</name>
</gene>
<evidence type="ECO:0000313" key="8">
    <source>
        <dbReference type="EMBL" id="GAA4396178.1"/>
    </source>
</evidence>
<protein>
    <submittedName>
        <fullName evidence="8">DoxX family protein</fullName>
    </submittedName>
</protein>
<feature type="transmembrane region" description="Helical" evidence="7">
    <location>
        <begin position="12"/>
        <end position="29"/>
    </location>
</feature>
<accession>A0ABP8JUZ5</accession>
<reference evidence="9" key="1">
    <citation type="journal article" date="2019" name="Int. J. Syst. Evol. Microbiol.">
        <title>The Global Catalogue of Microorganisms (GCM) 10K type strain sequencing project: providing services to taxonomists for standard genome sequencing and annotation.</title>
        <authorList>
            <consortium name="The Broad Institute Genomics Platform"/>
            <consortium name="The Broad Institute Genome Sequencing Center for Infectious Disease"/>
            <person name="Wu L."/>
            <person name="Ma J."/>
        </authorList>
    </citation>
    <scope>NUCLEOTIDE SEQUENCE [LARGE SCALE GENOMIC DNA]</scope>
    <source>
        <strain evidence="9">JCM 17688</strain>
    </source>
</reference>
<evidence type="ECO:0000313" key="9">
    <source>
        <dbReference type="Proteomes" id="UP001500635"/>
    </source>
</evidence>
<evidence type="ECO:0000256" key="2">
    <source>
        <dbReference type="ARBA" id="ARBA00006679"/>
    </source>
</evidence>